<gene>
    <name evidence="2" type="ORF">PGT21_014928</name>
</gene>
<sequence length="124" mass="14373">MKAFTMFNQLGIVYCQIMCVVLAGDIVTPPFCYNCWRMDGFRSKPQVPTLEIQMNCLYDTTTCRVLSKQACKEPVEADLYVCNACHHYVFYGGEKCPKQHHQPVPHFFDCSEKTWPPPFIRNKP</sequence>
<accession>A0A5B0Q5M0</accession>
<dbReference type="AlphaFoldDB" id="A0A5B0Q5M0"/>
<proteinExistence type="predicted"/>
<dbReference type="Proteomes" id="UP000324748">
    <property type="component" value="Unassembled WGS sequence"/>
</dbReference>
<keyword evidence="3" id="KW-1185">Reference proteome</keyword>
<organism evidence="2 3">
    <name type="scientific">Puccinia graminis f. sp. tritici</name>
    <dbReference type="NCBI Taxonomy" id="56615"/>
    <lineage>
        <taxon>Eukaryota</taxon>
        <taxon>Fungi</taxon>
        <taxon>Dikarya</taxon>
        <taxon>Basidiomycota</taxon>
        <taxon>Pucciniomycotina</taxon>
        <taxon>Pucciniomycetes</taxon>
        <taxon>Pucciniales</taxon>
        <taxon>Pucciniaceae</taxon>
        <taxon>Puccinia</taxon>
    </lineage>
</organism>
<evidence type="ECO:0000313" key="2">
    <source>
        <dbReference type="EMBL" id="KAA1108516.1"/>
    </source>
</evidence>
<protein>
    <submittedName>
        <fullName evidence="2">Uncharacterized protein</fullName>
    </submittedName>
</protein>
<reference evidence="2 3" key="1">
    <citation type="submission" date="2019-05" db="EMBL/GenBank/DDBJ databases">
        <title>Emergence of the Ug99 lineage of the wheat stem rust pathogen through somatic hybridization.</title>
        <authorList>
            <person name="Li F."/>
            <person name="Upadhyaya N.M."/>
            <person name="Sperschneider J."/>
            <person name="Matny O."/>
            <person name="Nguyen-Phuc H."/>
            <person name="Mago R."/>
            <person name="Raley C."/>
            <person name="Miller M.E."/>
            <person name="Silverstein K.A.T."/>
            <person name="Henningsen E."/>
            <person name="Hirsch C.D."/>
            <person name="Visser B."/>
            <person name="Pretorius Z.A."/>
            <person name="Steffenson B.J."/>
            <person name="Schwessinger B."/>
            <person name="Dodds P.N."/>
            <person name="Figueroa M."/>
        </authorList>
    </citation>
    <scope>NUCLEOTIDE SEQUENCE [LARGE SCALE GENOMIC DNA]</scope>
    <source>
        <strain evidence="2">21-0</strain>
    </source>
</reference>
<evidence type="ECO:0000256" key="1">
    <source>
        <dbReference type="SAM" id="SignalP"/>
    </source>
</evidence>
<evidence type="ECO:0000313" key="3">
    <source>
        <dbReference type="Proteomes" id="UP000324748"/>
    </source>
</evidence>
<keyword evidence="1" id="KW-0732">Signal</keyword>
<dbReference type="EMBL" id="VSWC01000028">
    <property type="protein sequence ID" value="KAA1108516.1"/>
    <property type="molecule type" value="Genomic_DNA"/>
</dbReference>
<feature type="signal peptide" evidence="1">
    <location>
        <begin position="1"/>
        <end position="23"/>
    </location>
</feature>
<comment type="caution">
    <text evidence="2">The sequence shown here is derived from an EMBL/GenBank/DDBJ whole genome shotgun (WGS) entry which is preliminary data.</text>
</comment>
<name>A0A5B0Q5M0_PUCGR</name>
<feature type="chain" id="PRO_5022814067" evidence="1">
    <location>
        <begin position="24"/>
        <end position="124"/>
    </location>
</feature>